<name>A0A4Q1UL25_9BRAD</name>
<dbReference type="AlphaFoldDB" id="A0A4Q1UL25"/>
<evidence type="ECO:0000313" key="1">
    <source>
        <dbReference type="EMBL" id="RXT36134.1"/>
    </source>
</evidence>
<keyword evidence="2" id="KW-1185">Reference proteome</keyword>
<accession>A0A4Q1UL25</accession>
<organism evidence="1 2">
    <name type="scientific">Bradyrhizobium betae</name>
    <dbReference type="NCBI Taxonomy" id="244734"/>
    <lineage>
        <taxon>Bacteria</taxon>
        <taxon>Pseudomonadati</taxon>
        <taxon>Pseudomonadota</taxon>
        <taxon>Alphaproteobacteria</taxon>
        <taxon>Hyphomicrobiales</taxon>
        <taxon>Nitrobacteraceae</taxon>
        <taxon>Bradyrhizobium</taxon>
    </lineage>
</organism>
<dbReference type="EMBL" id="MZXW01000052">
    <property type="protein sequence ID" value="RXT36134.1"/>
    <property type="molecule type" value="Genomic_DNA"/>
</dbReference>
<sequence>MDLSLMQFLYGVVVVRVRWRVMVGVEDRKGILFMMAGLLQALVDICCAVQTRHILVTWRIKDR</sequence>
<dbReference type="Proteomes" id="UP000290819">
    <property type="component" value="Unassembled WGS sequence"/>
</dbReference>
<comment type="caution">
    <text evidence="1">The sequence shown here is derived from an EMBL/GenBank/DDBJ whole genome shotgun (WGS) entry which is preliminary data.</text>
</comment>
<reference evidence="1 2" key="1">
    <citation type="submission" date="2017-03" db="EMBL/GenBank/DDBJ databases">
        <authorList>
            <person name="Safronova V.I."/>
            <person name="Sazanova A.L."/>
            <person name="Chirak E.R."/>
        </authorList>
    </citation>
    <scope>NUCLEOTIDE SEQUENCE [LARGE SCALE GENOMIC DNA]</scope>
    <source>
        <strain evidence="1 2">Opo-243</strain>
    </source>
</reference>
<gene>
    <name evidence="1" type="ORF">B5V03_34755</name>
</gene>
<proteinExistence type="predicted"/>
<evidence type="ECO:0000313" key="2">
    <source>
        <dbReference type="Proteomes" id="UP000290819"/>
    </source>
</evidence>
<protein>
    <submittedName>
        <fullName evidence="1">Uncharacterized protein</fullName>
    </submittedName>
</protein>